<organism evidence="1 2">
    <name type="scientific">Hypholoma sublateritium (strain FD-334 SS-4)</name>
    <dbReference type="NCBI Taxonomy" id="945553"/>
    <lineage>
        <taxon>Eukaryota</taxon>
        <taxon>Fungi</taxon>
        <taxon>Dikarya</taxon>
        <taxon>Basidiomycota</taxon>
        <taxon>Agaricomycotina</taxon>
        <taxon>Agaricomycetes</taxon>
        <taxon>Agaricomycetidae</taxon>
        <taxon>Agaricales</taxon>
        <taxon>Agaricineae</taxon>
        <taxon>Strophariaceae</taxon>
        <taxon>Hypholoma</taxon>
    </lineage>
</organism>
<dbReference type="STRING" id="945553.A0A0D2NWY2"/>
<dbReference type="EMBL" id="KN817544">
    <property type="protein sequence ID" value="KJA23304.1"/>
    <property type="molecule type" value="Genomic_DNA"/>
</dbReference>
<name>A0A0D2NWY2_HYPSF</name>
<gene>
    <name evidence="1" type="ORF">HYPSUDRAFT_1081302</name>
</gene>
<reference evidence="2" key="1">
    <citation type="submission" date="2014-04" db="EMBL/GenBank/DDBJ databases">
        <title>Evolutionary Origins and Diversification of the Mycorrhizal Mutualists.</title>
        <authorList>
            <consortium name="DOE Joint Genome Institute"/>
            <consortium name="Mycorrhizal Genomics Consortium"/>
            <person name="Kohler A."/>
            <person name="Kuo A."/>
            <person name="Nagy L.G."/>
            <person name="Floudas D."/>
            <person name="Copeland A."/>
            <person name="Barry K.W."/>
            <person name="Cichocki N."/>
            <person name="Veneault-Fourrey C."/>
            <person name="LaButti K."/>
            <person name="Lindquist E.A."/>
            <person name="Lipzen A."/>
            <person name="Lundell T."/>
            <person name="Morin E."/>
            <person name="Murat C."/>
            <person name="Riley R."/>
            <person name="Ohm R."/>
            <person name="Sun H."/>
            <person name="Tunlid A."/>
            <person name="Henrissat B."/>
            <person name="Grigoriev I.V."/>
            <person name="Hibbett D.S."/>
            <person name="Martin F."/>
        </authorList>
    </citation>
    <scope>NUCLEOTIDE SEQUENCE [LARGE SCALE GENOMIC DNA]</scope>
    <source>
        <strain evidence="2">FD-334 SS-4</strain>
    </source>
</reference>
<sequence>MQRSIRKRQALSKALPEAPGRLHLQRLCPSLRNVQVIRALRLQGFRVRHLLCTSSPRRVPTNCASLSAWYLKQFVFDDLKENELDCDIVPISPVMKDYGFEHCETIEDFEGLKAVYRVLLKHTSCQPPDLHRACIEGRLYEYVSSLVRMDDKEKYKQWMAAPNPLPWGYALCCPRELRLGH</sequence>
<protein>
    <submittedName>
        <fullName evidence="1">Uncharacterized protein</fullName>
    </submittedName>
</protein>
<evidence type="ECO:0000313" key="1">
    <source>
        <dbReference type="EMBL" id="KJA23304.1"/>
    </source>
</evidence>
<accession>A0A0D2NWY2</accession>
<dbReference type="AlphaFoldDB" id="A0A0D2NWY2"/>
<proteinExistence type="predicted"/>
<dbReference type="Proteomes" id="UP000054270">
    <property type="component" value="Unassembled WGS sequence"/>
</dbReference>
<evidence type="ECO:0000313" key="2">
    <source>
        <dbReference type="Proteomes" id="UP000054270"/>
    </source>
</evidence>
<keyword evidence="2" id="KW-1185">Reference proteome</keyword>
<dbReference type="OrthoDB" id="4851849at2759"/>